<dbReference type="AlphaFoldDB" id="A0A443R147"/>
<evidence type="ECO:0000256" key="2">
    <source>
        <dbReference type="ARBA" id="ARBA00024195"/>
    </source>
</evidence>
<sequence length="236" mass="26351">EGRLMIIVILQLLFAFSILIFNCSLDLTRNPKEYTIRVGALKINHGQLYRVADIIVHDFYQRPDIYHDIALLVIDGEIKFSEMVKPVCLPNKKHTNFYLMHNDQALVAGFGSIFPGGPSSEKLLEAMLPIVRREQCNVTYSRLFSMRLPHGITAACICAGGVDGKDACQGDSGGPLIVIMENHPLLIGVVSFGYKCGVPGFPGVFTNVVHYSRWIREVDRRKQLRIAAVTNNAYKS</sequence>
<dbReference type="OrthoDB" id="6485747at2759"/>
<dbReference type="InterPro" id="IPR001254">
    <property type="entry name" value="Trypsin_dom"/>
</dbReference>
<dbReference type="GO" id="GO:0006508">
    <property type="term" value="P:proteolysis"/>
    <property type="evidence" value="ECO:0007669"/>
    <property type="project" value="InterPro"/>
</dbReference>
<comment type="similarity">
    <text evidence="2">Belongs to the peptidase S1 family. CLIP subfamily.</text>
</comment>
<dbReference type="PROSITE" id="PS50240">
    <property type="entry name" value="TRYPSIN_DOM"/>
    <property type="match status" value="1"/>
</dbReference>
<keyword evidence="3" id="KW-0472">Membrane</keyword>
<dbReference type="Gene3D" id="2.40.10.10">
    <property type="entry name" value="Trypsin-like serine proteases"/>
    <property type="match status" value="1"/>
</dbReference>
<dbReference type="STRING" id="1965070.A0A443R147"/>
<evidence type="ECO:0000256" key="1">
    <source>
        <dbReference type="ARBA" id="ARBA00023157"/>
    </source>
</evidence>
<dbReference type="PANTHER" id="PTHR24256">
    <property type="entry name" value="TRYPTASE-RELATED"/>
    <property type="match status" value="1"/>
</dbReference>
<feature type="transmembrane region" description="Helical" evidence="3">
    <location>
        <begin position="6"/>
        <end position="27"/>
    </location>
</feature>
<gene>
    <name evidence="5" type="ORF">B4U79_07508</name>
</gene>
<reference evidence="5 6" key="1">
    <citation type="journal article" date="2018" name="Gigascience">
        <title>Genomes of trombidid mites reveal novel predicted allergens and laterally-transferred genes associated with secondary metabolism.</title>
        <authorList>
            <person name="Dong X."/>
            <person name="Chaisiri K."/>
            <person name="Xia D."/>
            <person name="Armstrong S.D."/>
            <person name="Fang Y."/>
            <person name="Donnelly M.J."/>
            <person name="Kadowaki T."/>
            <person name="McGarry J.W."/>
            <person name="Darby A.C."/>
            <person name="Makepeace B.L."/>
        </authorList>
    </citation>
    <scope>NUCLEOTIDE SEQUENCE [LARGE SCALE GENOMIC DNA]</scope>
    <source>
        <strain evidence="5">UoL-WK</strain>
    </source>
</reference>
<dbReference type="InterPro" id="IPR043504">
    <property type="entry name" value="Peptidase_S1_PA_chymotrypsin"/>
</dbReference>
<dbReference type="Proteomes" id="UP000285301">
    <property type="component" value="Unassembled WGS sequence"/>
</dbReference>
<dbReference type="CDD" id="cd00190">
    <property type="entry name" value="Tryp_SPc"/>
    <property type="match status" value="1"/>
</dbReference>
<dbReference type="Pfam" id="PF00089">
    <property type="entry name" value="Trypsin"/>
    <property type="match status" value="1"/>
</dbReference>
<dbReference type="SUPFAM" id="SSF50494">
    <property type="entry name" value="Trypsin-like serine proteases"/>
    <property type="match status" value="1"/>
</dbReference>
<keyword evidence="1" id="KW-1015">Disulfide bond</keyword>
<evidence type="ECO:0000313" key="6">
    <source>
        <dbReference type="Proteomes" id="UP000285301"/>
    </source>
</evidence>
<name>A0A443R147_9ACAR</name>
<dbReference type="PRINTS" id="PR00722">
    <property type="entry name" value="CHYMOTRYPSIN"/>
</dbReference>
<dbReference type="FunFam" id="2.40.10.10:FF:000002">
    <property type="entry name" value="Transmembrane protease serine"/>
    <property type="match status" value="1"/>
</dbReference>
<protein>
    <submittedName>
        <fullName evidence="5">Clotting factor B-like isoform X1</fullName>
    </submittedName>
</protein>
<dbReference type="InterPro" id="IPR009003">
    <property type="entry name" value="Peptidase_S1_PA"/>
</dbReference>
<keyword evidence="6" id="KW-1185">Reference proteome</keyword>
<dbReference type="InterPro" id="IPR051487">
    <property type="entry name" value="Ser/Thr_Proteases_Immune/Dev"/>
</dbReference>
<evidence type="ECO:0000313" key="5">
    <source>
        <dbReference type="EMBL" id="RWS09001.1"/>
    </source>
</evidence>
<proteinExistence type="inferred from homology"/>
<feature type="domain" description="Peptidase S1" evidence="4">
    <location>
        <begin position="1"/>
        <end position="220"/>
    </location>
</feature>
<keyword evidence="3" id="KW-0812">Transmembrane</keyword>
<evidence type="ECO:0000256" key="3">
    <source>
        <dbReference type="SAM" id="Phobius"/>
    </source>
</evidence>
<dbReference type="InterPro" id="IPR001314">
    <property type="entry name" value="Peptidase_S1A"/>
</dbReference>
<accession>A0A443R147</accession>
<dbReference type="GO" id="GO:0004252">
    <property type="term" value="F:serine-type endopeptidase activity"/>
    <property type="evidence" value="ECO:0007669"/>
    <property type="project" value="InterPro"/>
</dbReference>
<dbReference type="PROSITE" id="PS00135">
    <property type="entry name" value="TRYPSIN_SER"/>
    <property type="match status" value="1"/>
</dbReference>
<organism evidence="5 6">
    <name type="scientific">Dinothrombium tinctorium</name>
    <dbReference type="NCBI Taxonomy" id="1965070"/>
    <lineage>
        <taxon>Eukaryota</taxon>
        <taxon>Metazoa</taxon>
        <taxon>Ecdysozoa</taxon>
        <taxon>Arthropoda</taxon>
        <taxon>Chelicerata</taxon>
        <taxon>Arachnida</taxon>
        <taxon>Acari</taxon>
        <taxon>Acariformes</taxon>
        <taxon>Trombidiformes</taxon>
        <taxon>Prostigmata</taxon>
        <taxon>Anystina</taxon>
        <taxon>Parasitengona</taxon>
        <taxon>Trombidioidea</taxon>
        <taxon>Trombidiidae</taxon>
        <taxon>Dinothrombium</taxon>
    </lineage>
</organism>
<evidence type="ECO:0000259" key="4">
    <source>
        <dbReference type="PROSITE" id="PS50240"/>
    </source>
</evidence>
<dbReference type="InterPro" id="IPR033116">
    <property type="entry name" value="TRYPSIN_SER"/>
</dbReference>
<keyword evidence="3" id="KW-1133">Transmembrane helix</keyword>
<comment type="caution">
    <text evidence="5">The sequence shown here is derived from an EMBL/GenBank/DDBJ whole genome shotgun (WGS) entry which is preliminary data.</text>
</comment>
<feature type="non-terminal residue" evidence="5">
    <location>
        <position position="1"/>
    </location>
</feature>
<dbReference type="SMART" id="SM00020">
    <property type="entry name" value="Tryp_SPc"/>
    <property type="match status" value="1"/>
</dbReference>
<dbReference type="EMBL" id="NCKU01002696">
    <property type="protein sequence ID" value="RWS09001.1"/>
    <property type="molecule type" value="Genomic_DNA"/>
</dbReference>